<comment type="cofactor">
    <cofactor evidence="1">
        <name>Mg(2+)</name>
        <dbReference type="ChEBI" id="CHEBI:18420"/>
    </cofactor>
    <text evidence="1">Binds 2 magnesium ions per subunit.</text>
</comment>
<dbReference type="EMBL" id="QLUW01000006">
    <property type="protein sequence ID" value="RAP73566.1"/>
    <property type="molecule type" value="Genomic_DNA"/>
</dbReference>
<comment type="caution">
    <text evidence="2">The sequence shown here is derived from an EMBL/GenBank/DDBJ whole genome shotgun (WGS) entry which is preliminary data.</text>
</comment>
<protein>
    <recommendedName>
        <fullName evidence="4">ADP-ribosylglycohydrolase family protein</fullName>
    </recommendedName>
</protein>
<organism evidence="2 3">
    <name type="scientific">Paenibacillus montanisoli</name>
    <dbReference type="NCBI Taxonomy" id="2081970"/>
    <lineage>
        <taxon>Bacteria</taxon>
        <taxon>Bacillati</taxon>
        <taxon>Bacillota</taxon>
        <taxon>Bacilli</taxon>
        <taxon>Bacillales</taxon>
        <taxon>Paenibacillaceae</taxon>
        <taxon>Paenibacillus</taxon>
    </lineage>
</organism>
<dbReference type="Pfam" id="PF03747">
    <property type="entry name" value="ADP_ribosyl_GH"/>
    <property type="match status" value="1"/>
</dbReference>
<evidence type="ECO:0000313" key="2">
    <source>
        <dbReference type="EMBL" id="RAP73566.1"/>
    </source>
</evidence>
<dbReference type="AlphaFoldDB" id="A0A328U0Q8"/>
<dbReference type="RefSeq" id="WP_112885150.1">
    <property type="nucleotide sequence ID" value="NZ_QLUW01000006.1"/>
</dbReference>
<keyword evidence="1" id="KW-0479">Metal-binding</keyword>
<keyword evidence="3" id="KW-1185">Reference proteome</keyword>
<feature type="binding site" evidence="1">
    <location>
        <position position="387"/>
    </location>
    <ligand>
        <name>Mg(2+)</name>
        <dbReference type="ChEBI" id="CHEBI:18420"/>
        <label>1</label>
    </ligand>
</feature>
<feature type="binding site" evidence="1">
    <location>
        <position position="388"/>
    </location>
    <ligand>
        <name>Mg(2+)</name>
        <dbReference type="ChEBI" id="CHEBI:18420"/>
        <label>1</label>
    </ligand>
</feature>
<dbReference type="Proteomes" id="UP000249260">
    <property type="component" value="Unassembled WGS sequence"/>
</dbReference>
<dbReference type="OrthoDB" id="9761704at2"/>
<feature type="binding site" evidence="1">
    <location>
        <position position="385"/>
    </location>
    <ligand>
        <name>Mg(2+)</name>
        <dbReference type="ChEBI" id="CHEBI:18420"/>
        <label>1</label>
    </ligand>
</feature>
<reference evidence="2 3" key="1">
    <citation type="submission" date="2018-06" db="EMBL/GenBank/DDBJ databases">
        <title>Paenibacillus montanisoli sp. nov., isolated from mountain area soil.</title>
        <authorList>
            <person name="Wu M."/>
        </authorList>
    </citation>
    <scope>NUCLEOTIDE SEQUENCE [LARGE SCALE GENOMIC DNA]</scope>
    <source>
        <strain evidence="2 3">RA17</strain>
    </source>
</reference>
<evidence type="ECO:0000313" key="3">
    <source>
        <dbReference type="Proteomes" id="UP000249260"/>
    </source>
</evidence>
<proteinExistence type="predicted"/>
<dbReference type="InterPro" id="IPR005502">
    <property type="entry name" value="Ribosyl_crysJ1"/>
</dbReference>
<evidence type="ECO:0008006" key="4">
    <source>
        <dbReference type="Google" id="ProtNLM"/>
    </source>
</evidence>
<dbReference type="Gene3D" id="1.10.4080.10">
    <property type="entry name" value="ADP-ribosylation/Crystallin J1"/>
    <property type="match status" value="1"/>
</dbReference>
<dbReference type="GO" id="GO:0046872">
    <property type="term" value="F:metal ion binding"/>
    <property type="evidence" value="ECO:0007669"/>
    <property type="project" value="UniProtKB-KW"/>
</dbReference>
<keyword evidence="1" id="KW-0460">Magnesium</keyword>
<dbReference type="InterPro" id="IPR036705">
    <property type="entry name" value="Ribosyl_crysJ1_sf"/>
</dbReference>
<evidence type="ECO:0000256" key="1">
    <source>
        <dbReference type="PIRSR" id="PIRSR605502-1"/>
    </source>
</evidence>
<accession>A0A328U0Q8</accession>
<dbReference type="SUPFAM" id="SSF101478">
    <property type="entry name" value="ADP-ribosylglycohydrolase"/>
    <property type="match status" value="1"/>
</dbReference>
<gene>
    <name evidence="2" type="ORF">DL346_25130</name>
</gene>
<sequence>MFPSLPFMKKQLASLIGEQFTQGRNTSGYLERLEQLPESYDAYLAFAAAIADLPMREDWPYVEPETWEDIKAACDPNRPLGLLREIDPDDSRRRVETAFLASVCGSILGKPLEVNPTLPEMKEAFTQAGEWPLADYVSEPMLRALGKSHWSWFETTRDRIRHVAPDDDVNYTLIGMLAIEQFGTAFSKRNLRDLWLNHLPLSTTFGPERVMLIRSGMSYLEHDKQPFDHTELEAWPSLLSPGSELCGAAIRADAYGYACPGNPALAAELAWRDASFTHRQTGVYATMFIAAAIAAAQVLDNRLAIIDTALQFVPQRSRFYEIAADCRDIAAGTDDWLAAYERMRQSYGDYSHCRIYFEIGTLINTLLHAENVGDGICKQVMQGNDTDSFGATSGSLLGAYFGPDGLDSRWLAPFGDTIHTGLANLNETSLSVLAARVSRLPEIVRTGSSRIEPSELYVFGNVIE</sequence>
<name>A0A328U0Q8_9BACL</name>